<reference evidence="4" key="1">
    <citation type="submission" date="2018-09" db="EMBL/GenBank/DDBJ databases">
        <title>Murine metabolic-syndrome-specific gut microbial biobank.</title>
        <authorList>
            <person name="Liu C."/>
        </authorList>
    </citation>
    <scope>NUCLEOTIDE SEQUENCE</scope>
    <source>
        <strain evidence="4">D42-62</strain>
    </source>
</reference>
<feature type="domain" description="Gfo/Idh/MocA-like oxidoreductase N-terminal" evidence="2">
    <location>
        <begin position="1"/>
        <end position="122"/>
    </location>
</feature>
<dbReference type="AlphaFoldDB" id="A0A9X5BJW1"/>
<keyword evidence="1" id="KW-0560">Oxidoreductase</keyword>
<dbReference type="InterPro" id="IPR050463">
    <property type="entry name" value="Gfo/Idh/MocA_oxidrdct_glycsds"/>
</dbReference>
<organism evidence="4 5">
    <name type="scientific">Parablautia muri</name>
    <dbReference type="NCBI Taxonomy" id="2320879"/>
    <lineage>
        <taxon>Bacteria</taxon>
        <taxon>Bacillati</taxon>
        <taxon>Bacillota</taxon>
        <taxon>Clostridia</taxon>
        <taxon>Lachnospirales</taxon>
        <taxon>Lachnospiraceae</taxon>
        <taxon>Parablautia</taxon>
    </lineage>
</organism>
<accession>A0A9X5BJW1</accession>
<dbReference type="GO" id="GO:0000166">
    <property type="term" value="F:nucleotide binding"/>
    <property type="evidence" value="ECO:0007669"/>
    <property type="project" value="InterPro"/>
</dbReference>
<evidence type="ECO:0000259" key="2">
    <source>
        <dbReference type="Pfam" id="PF01408"/>
    </source>
</evidence>
<protein>
    <submittedName>
        <fullName evidence="4">Gfo/Idh/MocA family oxidoreductase</fullName>
    </submittedName>
</protein>
<name>A0A9X5BJW1_9FIRM</name>
<sequence length="345" mass="38958">MKVGVIGCGGMGTTHYLSLKALSSQMDIEVAALADCRKEYLDKAVSYFPGAKTYHYGMELIEKETLDIVHICLPTYMHAEHVVAAMEKGMHVFVEKPVCLTPEEGRQILDAQKRTKGRAMVGQVVRLFGEYRYLKQVYDKQAYGRLKSMVMQRISGDVQWGFEDWFHDEKKSGSVVLDLHIHDLDFLRYMLGEPDYYDVRATAFESGMINQVIATYQFKDAFVTAEGLWNVSPALEFQAGFRACFEEATVIYDGTKSPSLCVYKKDGTVEVPELSMEFEMEDDTAGINVSNLGPYYTEIQYFLQCIMDGKPIEVAPLAEGVKSAELALKVWEAAKDYVKKHEGNI</sequence>
<evidence type="ECO:0000256" key="1">
    <source>
        <dbReference type="ARBA" id="ARBA00023002"/>
    </source>
</evidence>
<dbReference type="Gene3D" id="3.30.360.10">
    <property type="entry name" value="Dihydrodipicolinate Reductase, domain 2"/>
    <property type="match status" value="1"/>
</dbReference>
<dbReference type="Pfam" id="PF01408">
    <property type="entry name" value="GFO_IDH_MocA"/>
    <property type="match status" value="1"/>
</dbReference>
<dbReference type="InterPro" id="IPR000683">
    <property type="entry name" value="Gfo/Idh/MocA-like_OxRdtase_N"/>
</dbReference>
<dbReference type="PANTHER" id="PTHR43818:SF11">
    <property type="entry name" value="BCDNA.GH03377"/>
    <property type="match status" value="1"/>
</dbReference>
<feature type="domain" description="GFO/IDH/MocA-like oxidoreductase" evidence="3">
    <location>
        <begin position="131"/>
        <end position="233"/>
    </location>
</feature>
<evidence type="ECO:0000313" key="5">
    <source>
        <dbReference type="Proteomes" id="UP001154420"/>
    </source>
</evidence>
<dbReference type="InterPro" id="IPR036291">
    <property type="entry name" value="NAD(P)-bd_dom_sf"/>
</dbReference>
<proteinExistence type="predicted"/>
<dbReference type="Pfam" id="PF22725">
    <property type="entry name" value="GFO_IDH_MocA_C3"/>
    <property type="match status" value="1"/>
</dbReference>
<dbReference type="GO" id="GO:0016491">
    <property type="term" value="F:oxidoreductase activity"/>
    <property type="evidence" value="ECO:0007669"/>
    <property type="project" value="UniProtKB-KW"/>
</dbReference>
<dbReference type="Proteomes" id="UP001154420">
    <property type="component" value="Unassembled WGS sequence"/>
</dbReference>
<keyword evidence="5" id="KW-1185">Reference proteome</keyword>
<dbReference type="PANTHER" id="PTHR43818">
    <property type="entry name" value="BCDNA.GH03377"/>
    <property type="match status" value="1"/>
</dbReference>
<dbReference type="Gene3D" id="3.40.50.720">
    <property type="entry name" value="NAD(P)-binding Rossmann-like Domain"/>
    <property type="match status" value="1"/>
</dbReference>
<dbReference type="SUPFAM" id="SSF51735">
    <property type="entry name" value="NAD(P)-binding Rossmann-fold domains"/>
    <property type="match status" value="1"/>
</dbReference>
<evidence type="ECO:0000313" key="4">
    <source>
        <dbReference type="EMBL" id="NBJ94327.1"/>
    </source>
</evidence>
<dbReference type="OrthoDB" id="9783105at2"/>
<gene>
    <name evidence="4" type="ORF">D5281_17490</name>
</gene>
<dbReference type="SUPFAM" id="SSF55347">
    <property type="entry name" value="Glyceraldehyde-3-phosphate dehydrogenase-like, C-terminal domain"/>
    <property type="match status" value="1"/>
</dbReference>
<evidence type="ECO:0000259" key="3">
    <source>
        <dbReference type="Pfam" id="PF22725"/>
    </source>
</evidence>
<dbReference type="InterPro" id="IPR055170">
    <property type="entry name" value="GFO_IDH_MocA-like_dom"/>
</dbReference>
<comment type="caution">
    <text evidence="4">The sequence shown here is derived from an EMBL/GenBank/DDBJ whole genome shotgun (WGS) entry which is preliminary data.</text>
</comment>
<dbReference type="EMBL" id="QZDT01000035">
    <property type="protein sequence ID" value="NBJ94327.1"/>
    <property type="molecule type" value="Genomic_DNA"/>
</dbReference>